<dbReference type="Proteomes" id="UP000826661">
    <property type="component" value="Chromosome VII"/>
</dbReference>
<keyword evidence="2" id="KW-1185">Reference proteome</keyword>
<evidence type="ECO:0000313" key="1">
    <source>
        <dbReference type="EMBL" id="QYT06247.1"/>
    </source>
</evidence>
<name>A0A8G0PLT1_9HYPO</name>
<protein>
    <submittedName>
        <fullName evidence="1">GH55 beta-1,3-glucanase</fullName>
    </submittedName>
</protein>
<dbReference type="AlphaFoldDB" id="A0A8G0PLT1"/>
<evidence type="ECO:0000313" key="2">
    <source>
        <dbReference type="Proteomes" id="UP000826661"/>
    </source>
</evidence>
<dbReference type="InterPro" id="IPR012334">
    <property type="entry name" value="Pectin_lyas_fold"/>
</dbReference>
<accession>A0A8G0PLT1</accession>
<reference evidence="1 2" key="1">
    <citation type="journal article" date="2021" name="BMC Genomics">
        <title>Telomere-to-telomere genome assembly of asparaginase-producing Trichoderma simmonsii.</title>
        <authorList>
            <person name="Chung D."/>
            <person name="Kwon Y.M."/>
            <person name="Yang Y."/>
        </authorList>
    </citation>
    <scope>NUCLEOTIDE SEQUENCE [LARGE SCALE GENOMIC DNA]</scope>
    <source>
        <strain evidence="1 2">GH-Sj1</strain>
    </source>
</reference>
<proteinExistence type="predicted"/>
<gene>
    <name evidence="1" type="ORF">H0G86_013107</name>
</gene>
<dbReference type="Gene3D" id="2.160.20.10">
    <property type="entry name" value="Single-stranded right-handed beta-helix, Pectin lyase-like"/>
    <property type="match status" value="1"/>
</dbReference>
<organism evidence="1 2">
    <name type="scientific">Trichoderma simmonsii</name>
    <dbReference type="NCBI Taxonomy" id="1491479"/>
    <lineage>
        <taxon>Eukaryota</taxon>
        <taxon>Fungi</taxon>
        <taxon>Dikarya</taxon>
        <taxon>Ascomycota</taxon>
        <taxon>Pezizomycotina</taxon>
        <taxon>Sordariomycetes</taxon>
        <taxon>Hypocreomycetidae</taxon>
        <taxon>Hypocreales</taxon>
        <taxon>Hypocreaceae</taxon>
        <taxon>Trichoderma</taxon>
    </lineage>
</organism>
<dbReference type="EMBL" id="CP075870">
    <property type="protein sequence ID" value="QYT06247.1"/>
    <property type="molecule type" value="Genomic_DNA"/>
</dbReference>
<sequence>MGLANYVQGGSNIYYFGSASWAFFSGPGYQGCASGGYQCQDYMHVIKTAPTNLQMYGMCAKDTSVALRLANGTNINAQPDFTGGWSPGSDVGRYTT</sequence>